<dbReference type="AlphaFoldDB" id="A0A0C3DK72"/>
<organism evidence="2 3">
    <name type="scientific">Scleroderma citrinum Foug A</name>
    <dbReference type="NCBI Taxonomy" id="1036808"/>
    <lineage>
        <taxon>Eukaryota</taxon>
        <taxon>Fungi</taxon>
        <taxon>Dikarya</taxon>
        <taxon>Basidiomycota</taxon>
        <taxon>Agaricomycotina</taxon>
        <taxon>Agaricomycetes</taxon>
        <taxon>Agaricomycetidae</taxon>
        <taxon>Boletales</taxon>
        <taxon>Sclerodermatineae</taxon>
        <taxon>Sclerodermataceae</taxon>
        <taxon>Scleroderma</taxon>
    </lineage>
</organism>
<dbReference type="Proteomes" id="UP000053989">
    <property type="component" value="Unassembled WGS sequence"/>
</dbReference>
<evidence type="ECO:0000313" key="2">
    <source>
        <dbReference type="EMBL" id="KIM56709.1"/>
    </source>
</evidence>
<reference evidence="3" key="2">
    <citation type="submission" date="2015-01" db="EMBL/GenBank/DDBJ databases">
        <title>Evolutionary Origins and Diversification of the Mycorrhizal Mutualists.</title>
        <authorList>
            <consortium name="DOE Joint Genome Institute"/>
            <consortium name="Mycorrhizal Genomics Consortium"/>
            <person name="Kohler A."/>
            <person name="Kuo A."/>
            <person name="Nagy L.G."/>
            <person name="Floudas D."/>
            <person name="Copeland A."/>
            <person name="Barry K.W."/>
            <person name="Cichocki N."/>
            <person name="Veneault-Fourrey C."/>
            <person name="LaButti K."/>
            <person name="Lindquist E.A."/>
            <person name="Lipzen A."/>
            <person name="Lundell T."/>
            <person name="Morin E."/>
            <person name="Murat C."/>
            <person name="Riley R."/>
            <person name="Ohm R."/>
            <person name="Sun H."/>
            <person name="Tunlid A."/>
            <person name="Henrissat B."/>
            <person name="Grigoriev I.V."/>
            <person name="Hibbett D.S."/>
            <person name="Martin F."/>
        </authorList>
    </citation>
    <scope>NUCLEOTIDE SEQUENCE [LARGE SCALE GENOMIC DNA]</scope>
    <source>
        <strain evidence="3">Foug A</strain>
    </source>
</reference>
<name>A0A0C3DK72_9AGAM</name>
<dbReference type="HOGENOM" id="CLU_2265298_0_0_1"/>
<proteinExistence type="predicted"/>
<dbReference type="InterPro" id="IPR006073">
    <property type="entry name" value="GTP-bd"/>
</dbReference>
<feature type="domain" description="G" evidence="1">
    <location>
        <begin position="18"/>
        <end position="98"/>
    </location>
</feature>
<dbReference type="EMBL" id="KN822111">
    <property type="protein sequence ID" value="KIM56709.1"/>
    <property type="molecule type" value="Genomic_DNA"/>
</dbReference>
<dbReference type="OrthoDB" id="2130433at2759"/>
<dbReference type="Gene3D" id="3.40.50.300">
    <property type="entry name" value="P-loop containing nucleotide triphosphate hydrolases"/>
    <property type="match status" value="1"/>
</dbReference>
<keyword evidence="3" id="KW-1185">Reference proteome</keyword>
<sequence>MGNSKSKTQIIGENDVVVFLVGPAGSGKSTVINLMRVVDNDERANRANRKLDPSTKEVQAWRYTLQQISYNIVLVDTPSFLTGHNFDAEGIMRQWIQASKEMP</sequence>
<dbReference type="SUPFAM" id="SSF52540">
    <property type="entry name" value="P-loop containing nucleoside triphosphate hydrolases"/>
    <property type="match status" value="1"/>
</dbReference>
<gene>
    <name evidence="2" type="ORF">SCLCIDRAFT_211120</name>
</gene>
<dbReference type="Pfam" id="PF01926">
    <property type="entry name" value="MMR_HSR1"/>
    <property type="match status" value="1"/>
</dbReference>
<dbReference type="GO" id="GO:0005525">
    <property type="term" value="F:GTP binding"/>
    <property type="evidence" value="ECO:0007669"/>
    <property type="project" value="InterPro"/>
</dbReference>
<accession>A0A0C3DK72</accession>
<reference evidence="2 3" key="1">
    <citation type="submission" date="2014-04" db="EMBL/GenBank/DDBJ databases">
        <authorList>
            <consortium name="DOE Joint Genome Institute"/>
            <person name="Kuo A."/>
            <person name="Kohler A."/>
            <person name="Nagy L.G."/>
            <person name="Floudas D."/>
            <person name="Copeland A."/>
            <person name="Barry K.W."/>
            <person name="Cichocki N."/>
            <person name="Veneault-Fourrey C."/>
            <person name="LaButti K."/>
            <person name="Lindquist E.A."/>
            <person name="Lipzen A."/>
            <person name="Lundell T."/>
            <person name="Morin E."/>
            <person name="Murat C."/>
            <person name="Sun H."/>
            <person name="Tunlid A."/>
            <person name="Henrissat B."/>
            <person name="Grigoriev I.V."/>
            <person name="Hibbett D.S."/>
            <person name="Martin F."/>
            <person name="Nordberg H.P."/>
            <person name="Cantor M.N."/>
            <person name="Hua S.X."/>
        </authorList>
    </citation>
    <scope>NUCLEOTIDE SEQUENCE [LARGE SCALE GENOMIC DNA]</scope>
    <source>
        <strain evidence="2 3">Foug A</strain>
    </source>
</reference>
<evidence type="ECO:0000259" key="1">
    <source>
        <dbReference type="Pfam" id="PF01926"/>
    </source>
</evidence>
<dbReference type="InParanoid" id="A0A0C3DK72"/>
<dbReference type="InterPro" id="IPR027417">
    <property type="entry name" value="P-loop_NTPase"/>
</dbReference>
<protein>
    <recommendedName>
        <fullName evidence="1">G domain-containing protein</fullName>
    </recommendedName>
</protein>
<dbReference type="CDD" id="cd00882">
    <property type="entry name" value="Ras_like_GTPase"/>
    <property type="match status" value="1"/>
</dbReference>
<evidence type="ECO:0000313" key="3">
    <source>
        <dbReference type="Proteomes" id="UP000053989"/>
    </source>
</evidence>